<name>A0ABN8Q3N3_9CNID</name>
<feature type="transmembrane region" description="Helical" evidence="1">
    <location>
        <begin position="12"/>
        <end position="31"/>
    </location>
</feature>
<comment type="caution">
    <text evidence="2">The sequence shown here is derived from an EMBL/GenBank/DDBJ whole genome shotgun (WGS) entry which is preliminary data.</text>
</comment>
<keyword evidence="3" id="KW-1185">Reference proteome</keyword>
<protein>
    <submittedName>
        <fullName evidence="2">Uncharacterized protein</fullName>
    </submittedName>
</protein>
<proteinExistence type="predicted"/>
<keyword evidence="1" id="KW-1133">Transmembrane helix</keyword>
<organism evidence="2 3">
    <name type="scientific">Porites lobata</name>
    <dbReference type="NCBI Taxonomy" id="104759"/>
    <lineage>
        <taxon>Eukaryota</taxon>
        <taxon>Metazoa</taxon>
        <taxon>Cnidaria</taxon>
        <taxon>Anthozoa</taxon>
        <taxon>Hexacorallia</taxon>
        <taxon>Scleractinia</taxon>
        <taxon>Fungiina</taxon>
        <taxon>Poritidae</taxon>
        <taxon>Porites</taxon>
    </lineage>
</organism>
<gene>
    <name evidence="2" type="ORF">PLOB_00049958</name>
</gene>
<accession>A0ABN8Q3N3</accession>
<reference evidence="2 3" key="1">
    <citation type="submission" date="2022-05" db="EMBL/GenBank/DDBJ databases">
        <authorList>
            <consortium name="Genoscope - CEA"/>
            <person name="William W."/>
        </authorList>
    </citation>
    <scope>NUCLEOTIDE SEQUENCE [LARGE SCALE GENOMIC DNA]</scope>
</reference>
<keyword evidence="1" id="KW-0472">Membrane</keyword>
<evidence type="ECO:0000313" key="3">
    <source>
        <dbReference type="Proteomes" id="UP001159405"/>
    </source>
</evidence>
<feature type="non-terminal residue" evidence="2">
    <location>
        <position position="1"/>
    </location>
</feature>
<sequence>ILDYFFFTSAASWSNLFLITGIIVMISGIAFDHLSRLRAFPYDRFKVYRIVTIVRIELNSIQAIEVISVVRVAFPYDCRDRLNIKYLRRLGQSCGNQALLDSNGCSTKHFIIQDLLILATDKLFFFSTTAFPSAPSPDSTNRLCREHTNIKSLIDCRFPKDGQDLLYSYSVLAMTLISFQHRDDLVNYGCKEIKRLTTPENTLTYYYALCLSPQIVHKHCLQFLLGVKMALREKKN</sequence>
<dbReference type="Proteomes" id="UP001159405">
    <property type="component" value="Unassembled WGS sequence"/>
</dbReference>
<evidence type="ECO:0000256" key="1">
    <source>
        <dbReference type="SAM" id="Phobius"/>
    </source>
</evidence>
<keyword evidence="1" id="KW-0812">Transmembrane</keyword>
<dbReference type="EMBL" id="CALNXK010000098">
    <property type="protein sequence ID" value="CAH3154315.1"/>
    <property type="molecule type" value="Genomic_DNA"/>
</dbReference>
<evidence type="ECO:0000313" key="2">
    <source>
        <dbReference type="EMBL" id="CAH3154315.1"/>
    </source>
</evidence>